<dbReference type="KEGG" id="slac:SKTS_29990"/>
<feature type="signal peptide" evidence="1">
    <location>
        <begin position="1"/>
        <end position="19"/>
    </location>
</feature>
<dbReference type="AlphaFoldDB" id="A0A6F8VE64"/>
<dbReference type="GO" id="GO:0020037">
    <property type="term" value="F:heme binding"/>
    <property type="evidence" value="ECO:0007669"/>
    <property type="project" value="InterPro"/>
</dbReference>
<dbReference type="InterPro" id="IPR010980">
    <property type="entry name" value="Cyt_c/b562"/>
</dbReference>
<dbReference type="GO" id="GO:0022900">
    <property type="term" value="P:electron transport chain"/>
    <property type="evidence" value="ECO:0007669"/>
    <property type="project" value="InterPro"/>
</dbReference>
<evidence type="ECO:0000256" key="1">
    <source>
        <dbReference type="SAM" id="SignalP"/>
    </source>
</evidence>
<organism evidence="2 3">
    <name type="scientific">Sulfurimicrobium lacus</name>
    <dbReference type="NCBI Taxonomy" id="2715678"/>
    <lineage>
        <taxon>Bacteria</taxon>
        <taxon>Pseudomonadati</taxon>
        <taxon>Pseudomonadota</taxon>
        <taxon>Betaproteobacteria</taxon>
        <taxon>Nitrosomonadales</taxon>
        <taxon>Sulfuricellaceae</taxon>
        <taxon>Sulfurimicrobium</taxon>
    </lineage>
</organism>
<dbReference type="Gene3D" id="1.20.120.10">
    <property type="entry name" value="Cytochrome c/b562"/>
    <property type="match status" value="1"/>
</dbReference>
<reference evidence="3" key="1">
    <citation type="submission" date="2020-03" db="EMBL/GenBank/DDBJ databases">
        <title>Complete genome sequence of sulfur-oxidizing bacterium skT11.</title>
        <authorList>
            <person name="Kanda M."/>
            <person name="Kojima H."/>
            <person name="Fukui M."/>
        </authorList>
    </citation>
    <scope>NUCLEOTIDE SEQUENCE [LARGE SCALE GENOMIC DNA]</scope>
    <source>
        <strain evidence="3">skT11</strain>
    </source>
</reference>
<keyword evidence="1" id="KW-0732">Signal</keyword>
<evidence type="ECO:0000313" key="2">
    <source>
        <dbReference type="EMBL" id="BCB28113.1"/>
    </source>
</evidence>
<sequence length="148" mass="15973">MRNILLVLSLLLPAALAQAQQPAPLPDARMLVNMPDVPRSVMRADMLDHMAALNEIIGDLAENKFEAAAETAEKRIGQSAMGRNAPMARGQGPGRFMPDTMRQMGWNMHGAASEFAKVAKTGDKTKALAALQQVTASCVACHMAFRTR</sequence>
<feature type="chain" id="PRO_5026159543" description="Cytochrome c" evidence="1">
    <location>
        <begin position="20"/>
        <end position="148"/>
    </location>
</feature>
<dbReference type="GO" id="GO:0009055">
    <property type="term" value="F:electron transfer activity"/>
    <property type="evidence" value="ECO:0007669"/>
    <property type="project" value="InterPro"/>
</dbReference>
<dbReference type="GO" id="GO:0005506">
    <property type="term" value="F:iron ion binding"/>
    <property type="evidence" value="ECO:0007669"/>
    <property type="project" value="InterPro"/>
</dbReference>
<dbReference type="Proteomes" id="UP000502260">
    <property type="component" value="Chromosome"/>
</dbReference>
<dbReference type="RefSeq" id="WP_173066933.1">
    <property type="nucleotide sequence ID" value="NZ_AP022853.1"/>
</dbReference>
<dbReference type="SUPFAM" id="SSF47175">
    <property type="entry name" value="Cytochromes"/>
    <property type="match status" value="1"/>
</dbReference>
<dbReference type="EMBL" id="AP022853">
    <property type="protein sequence ID" value="BCB28113.1"/>
    <property type="molecule type" value="Genomic_DNA"/>
</dbReference>
<dbReference type="InterPro" id="IPR002321">
    <property type="entry name" value="Cyt_c_II"/>
</dbReference>
<proteinExistence type="predicted"/>
<evidence type="ECO:0008006" key="4">
    <source>
        <dbReference type="Google" id="ProtNLM"/>
    </source>
</evidence>
<protein>
    <recommendedName>
        <fullName evidence="4">Cytochrome c</fullName>
    </recommendedName>
</protein>
<dbReference type="PROSITE" id="PS51009">
    <property type="entry name" value="CYTCII"/>
    <property type="match status" value="1"/>
</dbReference>
<name>A0A6F8VE64_9PROT</name>
<keyword evidence="3" id="KW-1185">Reference proteome</keyword>
<evidence type="ECO:0000313" key="3">
    <source>
        <dbReference type="Proteomes" id="UP000502260"/>
    </source>
</evidence>
<gene>
    <name evidence="2" type="ORF">SKTS_29990</name>
</gene>
<dbReference type="Pfam" id="PF01322">
    <property type="entry name" value="Cytochrom_C_2"/>
    <property type="match status" value="1"/>
</dbReference>
<accession>A0A6F8VE64</accession>